<evidence type="ECO:0000313" key="1">
    <source>
        <dbReference type="EMBL" id="QDS73120.1"/>
    </source>
</evidence>
<accession>A0A517LBV2</accession>
<dbReference type="EMBL" id="CP042193">
    <property type="protein sequence ID" value="QDS73120.1"/>
    <property type="molecule type" value="Genomic_DNA"/>
</dbReference>
<gene>
    <name evidence="1" type="ORF">FKW77_001104</name>
</gene>
<dbReference type="STRING" id="50376.A0A517LBV2"/>
<dbReference type="AlphaFoldDB" id="A0A517LBV2"/>
<dbReference type="OrthoDB" id="6359816at2759"/>
<reference evidence="1 2" key="1">
    <citation type="submission" date="2019-07" db="EMBL/GenBank/DDBJ databases">
        <title>Finished genome of Venturia effusa.</title>
        <authorList>
            <person name="Young C.A."/>
            <person name="Cox M.P."/>
            <person name="Ganley A.R.D."/>
            <person name="David W.J."/>
        </authorList>
    </citation>
    <scope>NUCLEOTIDE SEQUENCE [LARGE SCALE GENOMIC DNA]</scope>
    <source>
        <strain evidence="2">albino</strain>
    </source>
</reference>
<dbReference type="Proteomes" id="UP000316270">
    <property type="component" value="Chromosome 9"/>
</dbReference>
<dbReference type="PANTHER" id="PTHR47843:SF5">
    <property type="entry name" value="BTB_POZ DOMAIN PROTEIN"/>
    <property type="match status" value="1"/>
</dbReference>
<evidence type="ECO:0000313" key="2">
    <source>
        <dbReference type="Proteomes" id="UP000316270"/>
    </source>
</evidence>
<organism evidence="1 2">
    <name type="scientific">Venturia effusa</name>
    <dbReference type="NCBI Taxonomy" id="50376"/>
    <lineage>
        <taxon>Eukaryota</taxon>
        <taxon>Fungi</taxon>
        <taxon>Dikarya</taxon>
        <taxon>Ascomycota</taxon>
        <taxon>Pezizomycotina</taxon>
        <taxon>Dothideomycetes</taxon>
        <taxon>Pleosporomycetidae</taxon>
        <taxon>Venturiales</taxon>
        <taxon>Venturiaceae</taxon>
        <taxon>Venturia</taxon>
    </lineage>
</organism>
<dbReference type="Gene3D" id="3.30.710.10">
    <property type="entry name" value="Potassium Channel Kv1.1, Chain A"/>
    <property type="match status" value="1"/>
</dbReference>
<name>A0A517LBV2_9PEZI</name>
<evidence type="ECO:0008006" key="3">
    <source>
        <dbReference type="Google" id="ProtNLM"/>
    </source>
</evidence>
<keyword evidence="2" id="KW-1185">Reference proteome</keyword>
<protein>
    <recommendedName>
        <fullName evidence="3">BTB domain-containing protein</fullName>
    </recommendedName>
</protein>
<sequence>MMKFLYEFIYFNYNDFSPEGLDAEFDFHVGMVSIADKYDIKSLQDQATNHIIHSIRGARDGKILATVRAVYNIEGVDELRVHVVLEVWRNLRLLLQSRDFEAYLQENGELGKDLAKKHIAGDLQRQEKNRGLLLFYCDEDGGCGLQFMIDLYAADKEHAYEYLEYRSSRLCCFCPGPECDGIIAVNDSFLIGNPPFNVAGWFKYICRSGLCKKVVYFNHNDQEERLEDSKVDCLCLACNSPMKMESNTGIMTLPDDNEILVEAMISFMYTFTYPGIPIDDPETLQFHVNLFTLADKYDVPRLRQLAVTRFTDALEDAPPALLIETIEAAFTTPPSGVQELRQAVINVVHHHLGWLVDEPSFQDVMDRNGELGRILLMKSRNRVYDEADEPGMVQFACSQGDCGLKFEMSAYIQSTTIAHSKFGAIRQDPSSGGVCSRCPICGNSAPARPLDGSDEPISWLKFHCPLAGCHAQLA</sequence>
<dbReference type="InterPro" id="IPR011333">
    <property type="entry name" value="SKP1/BTB/POZ_sf"/>
</dbReference>
<dbReference type="PANTHER" id="PTHR47843">
    <property type="entry name" value="BTB DOMAIN-CONTAINING PROTEIN-RELATED"/>
    <property type="match status" value="1"/>
</dbReference>
<proteinExistence type="predicted"/>